<dbReference type="GeneID" id="18924257"/>
<dbReference type="VEuPathDB" id="FungiDB:MELLADRAFT_111018"/>
<evidence type="ECO:0000256" key="1">
    <source>
        <dbReference type="SAM" id="MobiDB-lite"/>
    </source>
</evidence>
<dbReference type="EMBL" id="GL883138">
    <property type="protein sequence ID" value="EGG01455.1"/>
    <property type="molecule type" value="Genomic_DNA"/>
</dbReference>
<feature type="compositionally biased region" description="Polar residues" evidence="1">
    <location>
        <begin position="38"/>
        <end position="48"/>
    </location>
</feature>
<name>F4S1S3_MELLP</name>
<gene>
    <name evidence="2" type="ORF">MELLADRAFT_111018</name>
</gene>
<reference evidence="3" key="1">
    <citation type="journal article" date="2011" name="Proc. Natl. Acad. Sci. U.S.A.">
        <title>Obligate biotrophy features unraveled by the genomic analysis of rust fungi.</title>
        <authorList>
            <person name="Duplessis S."/>
            <person name="Cuomo C.A."/>
            <person name="Lin Y.-C."/>
            <person name="Aerts A."/>
            <person name="Tisserant E."/>
            <person name="Veneault-Fourrey C."/>
            <person name="Joly D.L."/>
            <person name="Hacquard S."/>
            <person name="Amselem J."/>
            <person name="Cantarel B.L."/>
            <person name="Chiu R."/>
            <person name="Coutinho P.M."/>
            <person name="Feau N."/>
            <person name="Field M."/>
            <person name="Frey P."/>
            <person name="Gelhaye E."/>
            <person name="Goldberg J."/>
            <person name="Grabherr M.G."/>
            <person name="Kodira C.D."/>
            <person name="Kohler A."/>
            <person name="Kuees U."/>
            <person name="Lindquist E.A."/>
            <person name="Lucas S.M."/>
            <person name="Mago R."/>
            <person name="Mauceli E."/>
            <person name="Morin E."/>
            <person name="Murat C."/>
            <person name="Pangilinan J.L."/>
            <person name="Park R."/>
            <person name="Pearson M."/>
            <person name="Quesneville H."/>
            <person name="Rouhier N."/>
            <person name="Sakthikumar S."/>
            <person name="Salamov A.A."/>
            <person name="Schmutz J."/>
            <person name="Selles B."/>
            <person name="Shapiro H."/>
            <person name="Tanguay P."/>
            <person name="Tuskan G.A."/>
            <person name="Henrissat B."/>
            <person name="Van de Peer Y."/>
            <person name="Rouze P."/>
            <person name="Ellis J.G."/>
            <person name="Dodds P.N."/>
            <person name="Schein J.E."/>
            <person name="Zhong S."/>
            <person name="Hamelin R.C."/>
            <person name="Grigoriev I.V."/>
            <person name="Szabo L.J."/>
            <person name="Martin F."/>
        </authorList>
    </citation>
    <scope>NUCLEOTIDE SEQUENCE [LARGE SCALE GENOMIC DNA]</scope>
    <source>
        <strain evidence="3">98AG31 / pathotype 3-4-7</strain>
    </source>
</reference>
<evidence type="ECO:0000313" key="3">
    <source>
        <dbReference type="Proteomes" id="UP000001072"/>
    </source>
</evidence>
<proteinExistence type="predicted"/>
<dbReference type="AlphaFoldDB" id="F4S1S3"/>
<keyword evidence="3" id="KW-1185">Reference proteome</keyword>
<dbReference type="InParanoid" id="F4S1S3"/>
<sequence>MSSTSGPSLSLEPILDDISQLDTNPKLVEQLSSTIGIQPIQTRDSQSLEAKPTLPKTPDQAVDRALEMIGLEKNLKTRSEELEERDVGGRLETSGKVVDKLLHILEHASIPS</sequence>
<organism evidence="3">
    <name type="scientific">Melampsora larici-populina (strain 98AG31 / pathotype 3-4-7)</name>
    <name type="common">Poplar leaf rust fungus</name>
    <dbReference type="NCBI Taxonomy" id="747676"/>
    <lineage>
        <taxon>Eukaryota</taxon>
        <taxon>Fungi</taxon>
        <taxon>Dikarya</taxon>
        <taxon>Basidiomycota</taxon>
        <taxon>Pucciniomycotina</taxon>
        <taxon>Pucciniomycetes</taxon>
        <taxon>Pucciniales</taxon>
        <taxon>Melampsoraceae</taxon>
        <taxon>Melampsora</taxon>
    </lineage>
</organism>
<dbReference type="KEGG" id="mlr:MELLADRAFT_111018"/>
<evidence type="ECO:0000313" key="2">
    <source>
        <dbReference type="EMBL" id="EGG01455.1"/>
    </source>
</evidence>
<dbReference type="Proteomes" id="UP000001072">
    <property type="component" value="Unassembled WGS sequence"/>
</dbReference>
<protein>
    <submittedName>
        <fullName evidence="2">Uncharacterized protein</fullName>
    </submittedName>
</protein>
<dbReference type="OrthoDB" id="2501560at2759"/>
<accession>F4S1S3</accession>
<dbReference type="RefSeq" id="XP_007415305.1">
    <property type="nucleotide sequence ID" value="XM_007415243.1"/>
</dbReference>
<dbReference type="HOGENOM" id="CLU_2146423_0_0_1"/>
<feature type="region of interest" description="Disordered" evidence="1">
    <location>
        <begin position="38"/>
        <end position="57"/>
    </location>
</feature>